<organism evidence="1 2">
    <name type="scientific">Meiothermus granaticius NBRC 107808</name>
    <dbReference type="NCBI Taxonomy" id="1227551"/>
    <lineage>
        <taxon>Bacteria</taxon>
        <taxon>Thermotogati</taxon>
        <taxon>Deinococcota</taxon>
        <taxon>Deinococci</taxon>
        <taxon>Thermales</taxon>
        <taxon>Thermaceae</taxon>
        <taxon>Meiothermus</taxon>
    </lineage>
</organism>
<proteinExistence type="predicted"/>
<evidence type="ECO:0000313" key="2">
    <source>
        <dbReference type="Proteomes" id="UP000266178"/>
    </source>
</evidence>
<accession>A0A399F3S2</accession>
<protein>
    <submittedName>
        <fullName evidence="1">Uncharacterized protein</fullName>
    </submittedName>
</protein>
<dbReference type="EMBL" id="QWLB01000070">
    <property type="protein sequence ID" value="RIH90838.1"/>
    <property type="molecule type" value="Genomic_DNA"/>
</dbReference>
<evidence type="ECO:0000313" key="1">
    <source>
        <dbReference type="EMBL" id="RIH90838.1"/>
    </source>
</evidence>
<dbReference type="Proteomes" id="UP000266178">
    <property type="component" value="Unassembled WGS sequence"/>
</dbReference>
<comment type="caution">
    <text evidence="1">The sequence shown here is derived from an EMBL/GenBank/DDBJ whole genome shotgun (WGS) entry which is preliminary data.</text>
</comment>
<dbReference type="AlphaFoldDB" id="A0A399F3S2"/>
<keyword evidence="2" id="KW-1185">Reference proteome</keyword>
<gene>
    <name evidence="1" type="ORF">Mgrana_03156</name>
</gene>
<name>A0A399F3S2_9DEIN</name>
<reference evidence="1 2" key="1">
    <citation type="submission" date="2018-08" db="EMBL/GenBank/DDBJ databases">
        <title>Meiothermus granaticius genome AF-68 sequencing project.</title>
        <authorList>
            <person name="Da Costa M.S."/>
            <person name="Albuquerque L."/>
            <person name="Raposo P."/>
            <person name="Froufe H.J.C."/>
            <person name="Barroso C.S."/>
            <person name="Egas C."/>
        </authorList>
    </citation>
    <scope>NUCLEOTIDE SEQUENCE [LARGE SCALE GENOMIC DNA]</scope>
    <source>
        <strain evidence="1 2">AF-68</strain>
    </source>
</reference>
<sequence>MEPTQLEQRKGRIQQIGQLNDTIEIYYAIRVL</sequence>